<gene>
    <name evidence="4" type="ORF">HYG82_16930</name>
</gene>
<evidence type="ECO:0000313" key="4">
    <source>
        <dbReference type="EMBL" id="QLG50409.1"/>
    </source>
</evidence>
<evidence type="ECO:0000256" key="2">
    <source>
        <dbReference type="SAM" id="Phobius"/>
    </source>
</evidence>
<keyword evidence="2" id="KW-0812">Transmembrane</keyword>
<proteinExistence type="predicted"/>
<feature type="transmembrane region" description="Helical" evidence="2">
    <location>
        <begin position="504"/>
        <end position="524"/>
    </location>
</feature>
<dbReference type="AlphaFoldDB" id="A0A7D5GTX3"/>
<dbReference type="InterPro" id="IPR016047">
    <property type="entry name" value="M23ase_b-sheet_dom"/>
</dbReference>
<keyword evidence="2" id="KW-1133">Transmembrane helix</keyword>
<feature type="region of interest" description="Disordered" evidence="1">
    <location>
        <begin position="343"/>
        <end position="412"/>
    </location>
</feature>
<sequence>MREEPKPSSTISLATRLRRRLRSFEPMHIALLGLLSLPGYVIESLAFLQVFALFFLVFFWPFVAPLVDVVLRRGSDEDSEEPTDWIHLGDWRAYAAWMLMMPLTFLNPLVMTQDLLQLFGSAVAFARHRGSFPDPESYEQRVPYRLPFDGTWTVVNGSHDQNYSHSWFPVNQRYAYDFVITDDDGRTSPENTGAGVENYYCYEEPIRSPAAGVVVDAFETDFEASYGGGLSHPLKRDIRGCYVVIQHAPDEYSCLAHLVPGSLTVAPGDCVDRGELVGRCGHSGNSSEPHLHFQIQDHPVFELSAGLPVAFDGITIQWPGAEASDIDSHPGLDENRAGERLLEADTGDQTTVGDGGPNDESSSHRDEAGPARSYISAGQRVTYGGENDGNSSHRSGGVPSDADEPLARSSDDSRAGIATVRRTCFGVCVGAIVTFFGSIVVSGGFVALLLGAGLAIGVAARVGFAVRRGNDFGRRANWIGTALGVGLVAGVLTVVTQADPFAGVGPQSIAGLFFSIGFTGYGALGEFNRRRLGDRFAEHSVDGP</sequence>
<dbReference type="CDD" id="cd12797">
    <property type="entry name" value="M23_peptidase"/>
    <property type="match status" value="1"/>
</dbReference>
<feature type="transmembrane region" description="Helical" evidence="2">
    <location>
        <begin position="478"/>
        <end position="498"/>
    </location>
</feature>
<dbReference type="InterPro" id="IPR050570">
    <property type="entry name" value="Cell_wall_metabolism_enzyme"/>
</dbReference>
<dbReference type="PANTHER" id="PTHR21666">
    <property type="entry name" value="PEPTIDASE-RELATED"/>
    <property type="match status" value="1"/>
</dbReference>
<accession>A0A7D5GTX3</accession>
<organism evidence="4 5">
    <name type="scientific">Natrinema halophilum</name>
    <dbReference type="NCBI Taxonomy" id="1699371"/>
    <lineage>
        <taxon>Archaea</taxon>
        <taxon>Methanobacteriati</taxon>
        <taxon>Methanobacteriota</taxon>
        <taxon>Stenosarchaea group</taxon>
        <taxon>Halobacteria</taxon>
        <taxon>Halobacteriales</taxon>
        <taxon>Natrialbaceae</taxon>
        <taxon>Natrinema</taxon>
    </lineage>
</organism>
<reference evidence="4 5" key="1">
    <citation type="submission" date="2020-07" db="EMBL/GenBank/DDBJ databases">
        <authorList>
            <person name="Cui H."/>
        </authorList>
    </citation>
    <scope>NUCLEOTIDE SEQUENCE [LARGE SCALE GENOMIC DNA]</scope>
    <source>
        <strain evidence="4 5">YPL8</strain>
    </source>
</reference>
<dbReference type="EMBL" id="CP058601">
    <property type="protein sequence ID" value="QLG50409.1"/>
    <property type="molecule type" value="Genomic_DNA"/>
</dbReference>
<feature type="transmembrane region" description="Helical" evidence="2">
    <location>
        <begin position="447"/>
        <end position="466"/>
    </location>
</feature>
<feature type="transmembrane region" description="Helical" evidence="2">
    <location>
        <begin position="47"/>
        <end position="71"/>
    </location>
</feature>
<dbReference type="InterPro" id="IPR011055">
    <property type="entry name" value="Dup_hybrid_motif"/>
</dbReference>
<feature type="transmembrane region" description="Helical" evidence="2">
    <location>
        <begin position="423"/>
        <end position="441"/>
    </location>
</feature>
<dbReference type="Pfam" id="PF01551">
    <property type="entry name" value="Peptidase_M23"/>
    <property type="match status" value="1"/>
</dbReference>
<name>A0A7D5GTX3_9EURY</name>
<dbReference type="Gene3D" id="2.70.70.10">
    <property type="entry name" value="Glucose Permease (Domain IIA)"/>
    <property type="match status" value="1"/>
</dbReference>
<dbReference type="PANTHER" id="PTHR21666:SF270">
    <property type="entry name" value="MUREIN HYDROLASE ACTIVATOR ENVC"/>
    <property type="match status" value="1"/>
</dbReference>
<protein>
    <submittedName>
        <fullName evidence="4">Peptidoglycan DD-metalloendopeptidase family protein</fullName>
    </submittedName>
</protein>
<keyword evidence="5" id="KW-1185">Reference proteome</keyword>
<dbReference type="RefSeq" id="WP_179262882.1">
    <property type="nucleotide sequence ID" value="NZ_CP058601.1"/>
</dbReference>
<evidence type="ECO:0000259" key="3">
    <source>
        <dbReference type="Pfam" id="PF01551"/>
    </source>
</evidence>
<dbReference type="OrthoDB" id="7494at2157"/>
<evidence type="ECO:0000256" key="1">
    <source>
        <dbReference type="SAM" id="MobiDB-lite"/>
    </source>
</evidence>
<evidence type="ECO:0000313" key="5">
    <source>
        <dbReference type="Proteomes" id="UP000509241"/>
    </source>
</evidence>
<dbReference type="SUPFAM" id="SSF51261">
    <property type="entry name" value="Duplicated hybrid motif"/>
    <property type="match status" value="1"/>
</dbReference>
<dbReference type="KEGG" id="haly:HYG82_16930"/>
<feature type="domain" description="M23ase beta-sheet core" evidence="3">
    <location>
        <begin position="201"/>
        <end position="297"/>
    </location>
</feature>
<dbReference type="GeneID" id="56035011"/>
<dbReference type="GO" id="GO:0004222">
    <property type="term" value="F:metalloendopeptidase activity"/>
    <property type="evidence" value="ECO:0007669"/>
    <property type="project" value="TreeGrafter"/>
</dbReference>
<feature type="transmembrane region" description="Helical" evidence="2">
    <location>
        <begin position="21"/>
        <end position="41"/>
    </location>
</feature>
<dbReference type="Proteomes" id="UP000509241">
    <property type="component" value="Chromosome"/>
</dbReference>
<keyword evidence="2" id="KW-0472">Membrane</keyword>